<dbReference type="GO" id="GO:0005524">
    <property type="term" value="F:ATP binding"/>
    <property type="evidence" value="ECO:0007669"/>
    <property type="project" value="UniProtKB-KW"/>
</dbReference>
<sequence>MNNNLLELISITQSFTKDDHSTQKILDNVTLKLKPNEIVAILGKSGSGKSTLLRIIAGFVKPVKGKVILNKKPAFCDRCDISMIFQTFALFPWLTVFENVELGLKSFNISEYERRKRALEAIDMIGLDGFESAYPKELSGGMKQRVGFARALVLRPEILLMDEAFSALDVLTANTLKNDFLDLWSSGKTQMQSVVLVTHSIEEAVTMADRVLILSSNPGRIVSELAITLPRLRDVQSMEFRTMVDKIYALMVSAYEKPPLPISNKQKAIVGNIDQKIHLSVNELIGSIEALSASPYKGSANLSELSKIFHINNMGEILHIVGALQILNFANVTSESIKLNKHGKFFFTSSLEDRKKMLAQHLFDNIPLASYICEILHQRLDHKAPLSRFKTQLEDTLSSEDATITLKSIIGLGRYAEIFSYDDNKKIFSLDNPTA</sequence>
<keyword evidence="3" id="KW-0547">Nucleotide-binding</keyword>
<dbReference type="Pfam" id="PF09821">
    <property type="entry name" value="AAA_assoc_C"/>
    <property type="match status" value="1"/>
</dbReference>
<evidence type="ECO:0000259" key="6">
    <source>
        <dbReference type="PROSITE" id="PS50893"/>
    </source>
</evidence>
<dbReference type="SMART" id="SM00382">
    <property type="entry name" value="AAA"/>
    <property type="match status" value="1"/>
</dbReference>
<dbReference type="InterPro" id="IPR018632">
    <property type="entry name" value="AAA-associated_dom_C"/>
</dbReference>
<dbReference type="PROSITE" id="PS50893">
    <property type="entry name" value="ABC_TRANSPORTER_2"/>
    <property type="match status" value="1"/>
</dbReference>
<dbReference type="GO" id="GO:0016887">
    <property type="term" value="F:ATP hydrolysis activity"/>
    <property type="evidence" value="ECO:0007669"/>
    <property type="project" value="InterPro"/>
</dbReference>
<reference evidence="7" key="1">
    <citation type="submission" date="2024-01" db="EMBL/GenBank/DDBJ databases">
        <title>Sequencing the genomes of a sandfly, Sergentomyia squamirostris, and its two endosymbionts.</title>
        <authorList>
            <person name="Itokawa K."/>
            <person name="Sanjoba C."/>
        </authorList>
    </citation>
    <scope>NUCLEOTIDE SEQUENCE</scope>
    <source>
        <strain evidence="7">RiSSQ</strain>
    </source>
</reference>
<dbReference type="PANTHER" id="PTHR42788:SF13">
    <property type="entry name" value="ALIPHATIC SULFONATES IMPORT ATP-BINDING PROTEIN SSUB"/>
    <property type="match status" value="1"/>
</dbReference>
<dbReference type="AlphaFoldDB" id="A0AAT9G8V3"/>
<dbReference type="InterPro" id="IPR017871">
    <property type="entry name" value="ABC_transporter-like_CS"/>
</dbReference>
<feature type="domain" description="ABC transporter" evidence="6">
    <location>
        <begin position="6"/>
        <end position="241"/>
    </location>
</feature>
<dbReference type="Gene3D" id="3.40.50.300">
    <property type="entry name" value="P-loop containing nucleotide triphosphate hydrolases"/>
    <property type="match status" value="1"/>
</dbReference>
<accession>A0AAT9G8V3</accession>
<keyword evidence="4 7" id="KW-0067">ATP-binding</keyword>
<comment type="similarity">
    <text evidence="1">Belongs to the ABC transporter superfamily.</text>
</comment>
<organism evidence="7">
    <name type="scientific">Candidatus Tisiphia endosymbiont of Sergentomyia squamirostris</name>
    <dbReference type="NCBI Taxonomy" id="3113639"/>
    <lineage>
        <taxon>Bacteria</taxon>
        <taxon>Pseudomonadati</taxon>
        <taxon>Pseudomonadota</taxon>
        <taxon>Alphaproteobacteria</taxon>
        <taxon>Rickettsiales</taxon>
        <taxon>Rickettsiaceae</taxon>
        <taxon>Rickettsieae</taxon>
        <taxon>Candidatus Tisiphia</taxon>
    </lineage>
</organism>
<evidence type="ECO:0000256" key="1">
    <source>
        <dbReference type="ARBA" id="ARBA00005417"/>
    </source>
</evidence>
<evidence type="ECO:0000256" key="4">
    <source>
        <dbReference type="ARBA" id="ARBA00022840"/>
    </source>
</evidence>
<evidence type="ECO:0000313" key="7">
    <source>
        <dbReference type="EMBL" id="BFD46246.1"/>
    </source>
</evidence>
<dbReference type="InterPro" id="IPR050166">
    <property type="entry name" value="ABC_transporter_ATP-bind"/>
</dbReference>
<keyword evidence="2" id="KW-0813">Transport</keyword>
<proteinExistence type="inferred from homology"/>
<evidence type="ECO:0000256" key="5">
    <source>
        <dbReference type="ARBA" id="ARBA00024725"/>
    </source>
</evidence>
<dbReference type="PANTHER" id="PTHR42788">
    <property type="entry name" value="TAURINE IMPORT ATP-BINDING PROTEIN-RELATED"/>
    <property type="match status" value="1"/>
</dbReference>
<comment type="function">
    <text evidence="5">Part of an ABC transporter complex. Transmembrane domains (TMD) form a pore in the inner membrane and the ATP-binding domain (NBD) is responsible for energy generation.</text>
</comment>
<dbReference type="EMBL" id="AP029170">
    <property type="protein sequence ID" value="BFD46246.1"/>
    <property type="molecule type" value="Genomic_DNA"/>
</dbReference>
<dbReference type="InterPro" id="IPR003593">
    <property type="entry name" value="AAA+_ATPase"/>
</dbReference>
<evidence type="ECO:0000256" key="3">
    <source>
        <dbReference type="ARBA" id="ARBA00022741"/>
    </source>
</evidence>
<dbReference type="InterPro" id="IPR027417">
    <property type="entry name" value="P-loop_NTPase"/>
</dbReference>
<gene>
    <name evidence="7" type="ORF">DMENIID0002_08920</name>
</gene>
<name>A0AAT9G8V3_9RICK</name>
<protein>
    <submittedName>
        <fullName evidence="7">Nitrate/sulfonate/bicarbonate ABC transporter ATP-binding protein</fullName>
    </submittedName>
</protein>
<dbReference type="Pfam" id="PF00005">
    <property type="entry name" value="ABC_tran"/>
    <property type="match status" value="1"/>
</dbReference>
<dbReference type="PROSITE" id="PS00211">
    <property type="entry name" value="ABC_TRANSPORTER_1"/>
    <property type="match status" value="1"/>
</dbReference>
<evidence type="ECO:0000256" key="2">
    <source>
        <dbReference type="ARBA" id="ARBA00022448"/>
    </source>
</evidence>
<dbReference type="SUPFAM" id="SSF52540">
    <property type="entry name" value="P-loop containing nucleoside triphosphate hydrolases"/>
    <property type="match status" value="1"/>
</dbReference>
<dbReference type="CDD" id="cd03293">
    <property type="entry name" value="ABC_NrtD_SsuB_transporters"/>
    <property type="match status" value="1"/>
</dbReference>
<dbReference type="InterPro" id="IPR003439">
    <property type="entry name" value="ABC_transporter-like_ATP-bd"/>
</dbReference>